<dbReference type="Gene3D" id="3.40.50.720">
    <property type="entry name" value="NAD(P)-binding Rossmann-like Domain"/>
    <property type="match status" value="2"/>
</dbReference>
<name>A0A9E8ZEX9_9CYAN</name>
<evidence type="ECO:0000313" key="3">
    <source>
        <dbReference type="Proteomes" id="UP001163152"/>
    </source>
</evidence>
<evidence type="ECO:0000313" key="2">
    <source>
        <dbReference type="EMBL" id="WAL61777.1"/>
    </source>
</evidence>
<proteinExistence type="predicted"/>
<keyword evidence="3" id="KW-1185">Reference proteome</keyword>
<gene>
    <name evidence="2" type="ORF">OXH18_07285</name>
</gene>
<accession>A0A9E8ZEX9</accession>
<evidence type="ECO:0000259" key="1">
    <source>
        <dbReference type="Pfam" id="PF01262"/>
    </source>
</evidence>
<reference evidence="2" key="1">
    <citation type="submission" date="2022-12" db="EMBL/GenBank/DDBJ databases">
        <title>Polyphasic identification of a Novel Hot-Spring Cyanobacterium Ocullathermofonsia sinensis gen nov. sp. nov. and Genomic Insights on its Adaptations to the Thermal Habitat.</title>
        <authorList>
            <person name="Daroch M."/>
            <person name="Tang J."/>
            <person name="Jiang Y."/>
        </authorList>
    </citation>
    <scope>NUCLEOTIDE SEQUENCE</scope>
    <source>
        <strain evidence="2">PKUAC-SCTA174</strain>
    </source>
</reference>
<dbReference type="Pfam" id="PF01262">
    <property type="entry name" value="AlaDh_PNT_C"/>
    <property type="match status" value="1"/>
</dbReference>
<dbReference type="RefSeq" id="WP_268611819.1">
    <property type="nucleotide sequence ID" value="NZ_CP113797.1"/>
</dbReference>
<feature type="domain" description="Alanine dehydrogenase/pyridine nucleotide transhydrogenase NAD(H)-binding" evidence="1">
    <location>
        <begin position="182"/>
        <end position="357"/>
    </location>
</feature>
<sequence>MSEAILCGESNSKKYSLGFISHSLSNRERRVPIWWEHLTFDKLNHPLIKDYIFEENFGFSAFREPADIHLTRLGCKVADRLSVLNLSDIVISLKPKDEWRYMKPESTLIGWFNHLESSPQRSSAIRLLSFEDINIIVEGRLQKLLYNNAYVAGECGVAQTLEILREIAPLSPAVLSRKRLAVVLGYGNLGQGAVAELIRQGIEQIIVFTQRQPITIENKFAGVDYRQMICGSGNTYAYDSKGSTSSLITEILCDADIIVNAALPSSNQSSCTFIPWNDFNQLKRDMVYIDPVHTVGHGASFAQATQLAEPVKQICQLNHSIWYNGCNAMPSYRPAHASFVISQAITTYLDELLSAVENVNKVLL</sequence>
<dbReference type="Proteomes" id="UP001163152">
    <property type="component" value="Chromosome"/>
</dbReference>
<dbReference type="InterPro" id="IPR036291">
    <property type="entry name" value="NAD(P)-bd_dom_sf"/>
</dbReference>
<protein>
    <recommendedName>
        <fullName evidence="1">Alanine dehydrogenase/pyridine nucleotide transhydrogenase NAD(H)-binding domain-containing protein</fullName>
    </recommendedName>
</protein>
<organism evidence="2 3">
    <name type="scientific">Thermocoleostomius sinensis A174</name>
    <dbReference type="NCBI Taxonomy" id="2016057"/>
    <lineage>
        <taxon>Bacteria</taxon>
        <taxon>Bacillati</taxon>
        <taxon>Cyanobacteriota</taxon>
        <taxon>Cyanophyceae</taxon>
        <taxon>Oculatellales</taxon>
        <taxon>Oculatellaceae</taxon>
        <taxon>Thermocoleostomius</taxon>
    </lineage>
</organism>
<dbReference type="SUPFAM" id="SSF52283">
    <property type="entry name" value="Formate/glycerate dehydrogenase catalytic domain-like"/>
    <property type="match status" value="1"/>
</dbReference>
<dbReference type="InterPro" id="IPR007698">
    <property type="entry name" value="AlaDH/PNT_NAD(H)-bd"/>
</dbReference>
<dbReference type="EMBL" id="CP113797">
    <property type="protein sequence ID" value="WAL61777.1"/>
    <property type="molecule type" value="Genomic_DNA"/>
</dbReference>
<dbReference type="SUPFAM" id="SSF51735">
    <property type="entry name" value="NAD(P)-binding Rossmann-fold domains"/>
    <property type="match status" value="1"/>
</dbReference>
<dbReference type="KEGG" id="tsin:OXH18_07285"/>
<dbReference type="AlphaFoldDB" id="A0A9E8ZEX9"/>